<dbReference type="Proteomes" id="UP000276443">
    <property type="component" value="Unassembled WGS sequence"/>
</dbReference>
<evidence type="ECO:0000259" key="1">
    <source>
        <dbReference type="Pfam" id="PF14528"/>
    </source>
</evidence>
<dbReference type="GO" id="GO:0004519">
    <property type="term" value="F:endonuclease activity"/>
    <property type="evidence" value="ECO:0007669"/>
    <property type="project" value="UniProtKB-KW"/>
</dbReference>
<name>A0A3N5AZL9_9BACI</name>
<keyword evidence="3" id="KW-1185">Reference proteome</keyword>
<dbReference type="AlphaFoldDB" id="A0A3N5AZL9"/>
<accession>A0A3N5AZL9</accession>
<dbReference type="OrthoDB" id="5783349at2"/>
<keyword evidence="2" id="KW-0540">Nuclease</keyword>
<dbReference type="InterPro" id="IPR004860">
    <property type="entry name" value="LAGLIDADG_dom"/>
</dbReference>
<reference evidence="2 3" key="1">
    <citation type="submission" date="2018-11" db="EMBL/GenBank/DDBJ databases">
        <title>Genomic Encyclopedia of Type Strains, Phase IV (KMG-IV): sequencing the most valuable type-strain genomes for metagenomic binning, comparative biology and taxonomic classification.</title>
        <authorList>
            <person name="Goeker M."/>
        </authorList>
    </citation>
    <scope>NUCLEOTIDE SEQUENCE [LARGE SCALE GENOMIC DNA]</scope>
    <source>
        <strain evidence="2 3">DSM 18090</strain>
    </source>
</reference>
<keyword evidence="2" id="KW-0378">Hydrolase</keyword>
<comment type="caution">
    <text evidence="2">The sequence shown here is derived from an EMBL/GenBank/DDBJ whole genome shotgun (WGS) entry which is preliminary data.</text>
</comment>
<dbReference type="Pfam" id="PF14528">
    <property type="entry name" value="LAGLIDADG_3"/>
    <property type="match status" value="1"/>
</dbReference>
<protein>
    <submittedName>
        <fullName evidence="2">LAGLIDADG DNA endonuclease family protein</fullName>
    </submittedName>
</protein>
<evidence type="ECO:0000313" key="3">
    <source>
        <dbReference type="Proteomes" id="UP000276443"/>
    </source>
</evidence>
<sequence length="125" mass="14002">MLKSWEAAYIAGIIDGDGTISLKNTESNPVITITSPDLNMLVYIQSILPGSLSSKKSTILENPTYLYTIEIKQKVSVLQALKQIKPFVQAEHKKAQIDTVLQKSQSKRLLHPKKAKHNLYVLERA</sequence>
<dbReference type="Gene3D" id="3.10.28.10">
    <property type="entry name" value="Homing endonucleases"/>
    <property type="match status" value="1"/>
</dbReference>
<dbReference type="SUPFAM" id="SSF55608">
    <property type="entry name" value="Homing endonucleases"/>
    <property type="match status" value="1"/>
</dbReference>
<feature type="domain" description="Homing endonuclease LAGLIDADG" evidence="1">
    <location>
        <begin position="5"/>
        <end position="48"/>
    </location>
</feature>
<dbReference type="RefSeq" id="WP_124223578.1">
    <property type="nucleotide sequence ID" value="NZ_RKRF01000013.1"/>
</dbReference>
<proteinExistence type="predicted"/>
<dbReference type="InterPro" id="IPR027434">
    <property type="entry name" value="Homing_endonucl"/>
</dbReference>
<dbReference type="EMBL" id="RKRF01000013">
    <property type="protein sequence ID" value="RPF50379.1"/>
    <property type="molecule type" value="Genomic_DNA"/>
</dbReference>
<gene>
    <name evidence="2" type="ORF">EDC24_2814</name>
</gene>
<keyword evidence="2" id="KW-0255">Endonuclease</keyword>
<evidence type="ECO:0000313" key="2">
    <source>
        <dbReference type="EMBL" id="RPF50379.1"/>
    </source>
</evidence>
<organism evidence="2 3">
    <name type="scientific">Aquisalibacillus elongatus</name>
    <dbReference type="NCBI Taxonomy" id="485577"/>
    <lineage>
        <taxon>Bacteria</taxon>
        <taxon>Bacillati</taxon>
        <taxon>Bacillota</taxon>
        <taxon>Bacilli</taxon>
        <taxon>Bacillales</taxon>
        <taxon>Bacillaceae</taxon>
        <taxon>Aquisalibacillus</taxon>
    </lineage>
</organism>